<dbReference type="AlphaFoldDB" id="A0A239CJR5"/>
<dbReference type="InterPro" id="IPR054075">
    <property type="entry name" value="Gp53-like_C"/>
</dbReference>
<feature type="domain" description="Putative tail fiber protein gp53-like C-terminal" evidence="1">
    <location>
        <begin position="679"/>
        <end position="759"/>
    </location>
</feature>
<name>A0A239CJR5_9SPHN</name>
<evidence type="ECO:0000313" key="2">
    <source>
        <dbReference type="EMBL" id="SNS20407.1"/>
    </source>
</evidence>
<proteinExistence type="predicted"/>
<reference evidence="3" key="1">
    <citation type="submission" date="2017-06" db="EMBL/GenBank/DDBJ databases">
        <authorList>
            <person name="Varghese N."/>
            <person name="Submissions S."/>
        </authorList>
    </citation>
    <scope>NUCLEOTIDE SEQUENCE [LARGE SCALE GENOMIC DNA]</scope>
    <source>
        <strain evidence="3">LNB2</strain>
    </source>
</reference>
<dbReference type="EMBL" id="FZOS01000002">
    <property type="protein sequence ID" value="SNS20407.1"/>
    <property type="molecule type" value="Genomic_DNA"/>
</dbReference>
<evidence type="ECO:0000259" key="1">
    <source>
        <dbReference type="Pfam" id="PF21882"/>
    </source>
</evidence>
<sequence length="759" mass="78610">MALEIIITSAGRAALVNAQHTGTAPVVIARCGVSPTTIAATPATVAIPNETKRIATLAGTAVSPDTIHLIVRDESADSYTVRTVGLYLGDGTLFAVYSQADVIAEKAAASMLLLAIDCRFEDIAATDISFGDTNFLNPPATTEMLGVVELATDAEATTGVDVARAVTPKAMSAAVTSWLNDRLGAGAPSAFMKSLLPSASAVALRMALSLKGAALKDEGHGNGLNADMLDGQHASAFATGAHLHDDRYILKQPAGSYAESQASGMSVAASRTGYVGGWARGYSISGNSDSDVRAIYGAYGSSETPQYAYIAIGSISGATTYAQNNALRVSAVDVRWGNSLIWHAGNDGAGSGLDADLLDGQHGADYIAYRGVVQTGAIGDLAGNGIYYEQFSGFSATLLTLNAFGSTGPVQMRFSYGGDLEWRNKQNSSAWNDWRKIWNSANDGAGSGLDADLLDGRQATEFALLTGASFTGRIYASEIVMSAPGNAIYCNNWGSVSSAMPMRWFNNGAWSWENGSGSVLMSMTTGGALNVGGAITRSGYTVWDATNDGAGSGLDADLLDGQQGSYYTDVVGRLGYTPLNAAGYTASDIRAKLLTVDGSGSGIDADLLDGQDGSYYSNVPARLGYTPLNAASYTAADVRAKLLTVDGSGTGIDADLLDGLHASDLIPSGTLAATGYCLLPNGLILQWGRVTVQSNSYGSITFPIAFPNACFHIHSGVATELGNGDAQANCPLPYQVSKTGADFWNAAPTASAWWMALGN</sequence>
<protein>
    <recommendedName>
        <fullName evidence="1">Putative tail fiber protein gp53-like C-terminal domain-containing protein</fullName>
    </recommendedName>
</protein>
<evidence type="ECO:0000313" key="3">
    <source>
        <dbReference type="Proteomes" id="UP000198281"/>
    </source>
</evidence>
<accession>A0A239CJR5</accession>
<organism evidence="2 3">
    <name type="scientific">Edaphosphingomonas laterariae</name>
    <dbReference type="NCBI Taxonomy" id="861865"/>
    <lineage>
        <taxon>Bacteria</taxon>
        <taxon>Pseudomonadati</taxon>
        <taxon>Pseudomonadota</taxon>
        <taxon>Alphaproteobacteria</taxon>
        <taxon>Sphingomonadales</taxon>
        <taxon>Rhizorhabdaceae</taxon>
        <taxon>Edaphosphingomonas</taxon>
    </lineage>
</organism>
<dbReference type="OrthoDB" id="6174642at2"/>
<dbReference type="Pfam" id="PF21882">
    <property type="entry name" value="Gp53-like_C"/>
    <property type="match status" value="1"/>
</dbReference>
<dbReference type="Gene3D" id="2.60.40.3940">
    <property type="match status" value="1"/>
</dbReference>
<gene>
    <name evidence="2" type="ORF">SAMN06295912_102252</name>
</gene>
<dbReference type="Proteomes" id="UP000198281">
    <property type="component" value="Unassembled WGS sequence"/>
</dbReference>
<dbReference type="RefSeq" id="WP_089218242.1">
    <property type="nucleotide sequence ID" value="NZ_FZOS01000002.1"/>
</dbReference>
<keyword evidence="3" id="KW-1185">Reference proteome</keyword>